<proteinExistence type="predicted"/>
<evidence type="ECO:0000256" key="3">
    <source>
        <dbReference type="ARBA" id="ARBA00022989"/>
    </source>
</evidence>
<reference evidence="8" key="1">
    <citation type="submission" date="2021-01" db="EMBL/GenBank/DDBJ databases">
        <title>Whole genome shotgun sequence of Rugosimonospora africana NBRC 104875.</title>
        <authorList>
            <person name="Komaki H."/>
            <person name="Tamura T."/>
        </authorList>
    </citation>
    <scope>NUCLEOTIDE SEQUENCE</scope>
    <source>
        <strain evidence="8">NBRC 104875</strain>
    </source>
</reference>
<feature type="transmembrane region" description="Helical" evidence="6">
    <location>
        <begin position="163"/>
        <end position="183"/>
    </location>
</feature>
<dbReference type="AlphaFoldDB" id="A0A8J3QS16"/>
<evidence type="ECO:0000313" key="9">
    <source>
        <dbReference type="Proteomes" id="UP000642748"/>
    </source>
</evidence>
<feature type="domain" description="Major facilitator superfamily (MFS) profile" evidence="7">
    <location>
        <begin position="35"/>
        <end position="485"/>
    </location>
</feature>
<feature type="transmembrane region" description="Helical" evidence="6">
    <location>
        <begin position="389"/>
        <end position="414"/>
    </location>
</feature>
<evidence type="ECO:0000256" key="1">
    <source>
        <dbReference type="ARBA" id="ARBA00004651"/>
    </source>
</evidence>
<evidence type="ECO:0000256" key="2">
    <source>
        <dbReference type="ARBA" id="ARBA00022692"/>
    </source>
</evidence>
<keyword evidence="2 6" id="KW-0812">Transmembrane</keyword>
<dbReference type="InterPro" id="IPR005829">
    <property type="entry name" value="Sugar_transporter_CS"/>
</dbReference>
<dbReference type="RefSeq" id="WP_203919233.1">
    <property type="nucleotide sequence ID" value="NZ_BONZ01000036.1"/>
</dbReference>
<dbReference type="PROSITE" id="PS50850">
    <property type="entry name" value="MFS"/>
    <property type="match status" value="1"/>
</dbReference>
<feature type="transmembrane region" description="Helical" evidence="6">
    <location>
        <begin position="251"/>
        <end position="270"/>
    </location>
</feature>
<keyword evidence="3 6" id="KW-1133">Transmembrane helix</keyword>
<evidence type="ECO:0000256" key="6">
    <source>
        <dbReference type="SAM" id="Phobius"/>
    </source>
</evidence>
<sequence length="485" mass="49850">MGQIPNDPNHDRNHDSGAVATLSPSRPGARRRWVPLAVLLVGTSLIVLDFFVVNVALPSIQRDLHASASGVEWVVAGYGLAFAVLLNAAGRISDRIGRRRLFAAGVALFVVASAACGAAPTTAVLIGARVVQGGAAALISPTVLALIGVLYPGPDRPRAISAYGMVMGVAAAAGQLIGGGLVTADIGHLGWRTIFLVNVPVGLLGLALVHRYVPESRAQDPARVDRAGLVLATLSLTALLLPLIQGRELDWPAWSLVSLALFPALVGLAYRQQRSARDRGGSPLLDPSLLADRSLRAGLLGQLVFWCTQASSYLILALYLQQGRGLTALRAGLVFTVLTAAYLAVSVRAPALTLRFGHAVVAAGALTEATGAGLLAVTVAVIGTAGPTLALAPGLILVGVGQGLCITPLTTTVLRHADRLQAGAVSGALSTMQQVGNSIGVAVTGLVFFPALASGYAAAFRYGLAEIAALLVVVAALARTLPERR</sequence>
<dbReference type="PROSITE" id="PS00216">
    <property type="entry name" value="SUGAR_TRANSPORT_1"/>
    <property type="match status" value="1"/>
</dbReference>
<feature type="transmembrane region" description="Helical" evidence="6">
    <location>
        <begin position="327"/>
        <end position="347"/>
    </location>
</feature>
<dbReference type="PANTHER" id="PTHR42718">
    <property type="entry name" value="MAJOR FACILITATOR SUPERFAMILY MULTIDRUG TRANSPORTER MFSC"/>
    <property type="match status" value="1"/>
</dbReference>
<accession>A0A8J3QS16</accession>
<dbReference type="CDD" id="cd17321">
    <property type="entry name" value="MFS_MMR_MDR_like"/>
    <property type="match status" value="1"/>
</dbReference>
<keyword evidence="9" id="KW-1185">Reference proteome</keyword>
<gene>
    <name evidence="8" type="ORF">Raf01_37760</name>
</gene>
<dbReference type="InterPro" id="IPR020846">
    <property type="entry name" value="MFS_dom"/>
</dbReference>
<dbReference type="SUPFAM" id="SSF103473">
    <property type="entry name" value="MFS general substrate transporter"/>
    <property type="match status" value="1"/>
</dbReference>
<feature type="transmembrane region" description="Helical" evidence="6">
    <location>
        <begin position="303"/>
        <end position="321"/>
    </location>
</feature>
<feature type="transmembrane region" description="Helical" evidence="6">
    <location>
        <begin position="359"/>
        <end position="383"/>
    </location>
</feature>
<dbReference type="Proteomes" id="UP000642748">
    <property type="component" value="Unassembled WGS sequence"/>
</dbReference>
<dbReference type="InterPro" id="IPR011701">
    <property type="entry name" value="MFS"/>
</dbReference>
<dbReference type="InterPro" id="IPR036259">
    <property type="entry name" value="MFS_trans_sf"/>
</dbReference>
<feature type="transmembrane region" description="Helical" evidence="6">
    <location>
        <begin position="189"/>
        <end position="209"/>
    </location>
</feature>
<feature type="transmembrane region" description="Helical" evidence="6">
    <location>
        <begin position="101"/>
        <end position="128"/>
    </location>
</feature>
<protein>
    <submittedName>
        <fullName evidence="8">MFS transporter</fullName>
    </submittedName>
</protein>
<dbReference type="Gene3D" id="1.20.1250.20">
    <property type="entry name" value="MFS general substrate transporter like domains"/>
    <property type="match status" value="1"/>
</dbReference>
<dbReference type="GO" id="GO:0005886">
    <property type="term" value="C:plasma membrane"/>
    <property type="evidence" value="ECO:0007669"/>
    <property type="project" value="UniProtKB-SubCell"/>
</dbReference>
<dbReference type="GO" id="GO:0022857">
    <property type="term" value="F:transmembrane transporter activity"/>
    <property type="evidence" value="ECO:0007669"/>
    <property type="project" value="InterPro"/>
</dbReference>
<feature type="transmembrane region" description="Helical" evidence="6">
    <location>
        <begin position="73"/>
        <end position="89"/>
    </location>
</feature>
<feature type="transmembrane region" description="Helical" evidence="6">
    <location>
        <begin position="459"/>
        <end position="478"/>
    </location>
</feature>
<keyword evidence="4 6" id="KW-0472">Membrane</keyword>
<dbReference type="PANTHER" id="PTHR42718:SF39">
    <property type="entry name" value="ACTINORHODIN TRANSPORTER-RELATED"/>
    <property type="match status" value="1"/>
</dbReference>
<feature type="transmembrane region" description="Helical" evidence="6">
    <location>
        <begin position="435"/>
        <end position="453"/>
    </location>
</feature>
<name>A0A8J3QS16_9ACTN</name>
<dbReference type="Pfam" id="PF07690">
    <property type="entry name" value="MFS_1"/>
    <property type="match status" value="1"/>
</dbReference>
<feature type="region of interest" description="Disordered" evidence="5">
    <location>
        <begin position="1"/>
        <end position="26"/>
    </location>
</feature>
<comment type="caution">
    <text evidence="8">The sequence shown here is derived from an EMBL/GenBank/DDBJ whole genome shotgun (WGS) entry which is preliminary data.</text>
</comment>
<feature type="transmembrane region" description="Helical" evidence="6">
    <location>
        <begin position="33"/>
        <end position="53"/>
    </location>
</feature>
<evidence type="ECO:0000256" key="5">
    <source>
        <dbReference type="SAM" id="MobiDB-lite"/>
    </source>
</evidence>
<feature type="transmembrane region" description="Helical" evidence="6">
    <location>
        <begin position="229"/>
        <end position="245"/>
    </location>
</feature>
<dbReference type="Gene3D" id="1.20.1720.10">
    <property type="entry name" value="Multidrug resistance protein D"/>
    <property type="match status" value="1"/>
</dbReference>
<evidence type="ECO:0000256" key="4">
    <source>
        <dbReference type="ARBA" id="ARBA00023136"/>
    </source>
</evidence>
<comment type="subcellular location">
    <subcellularLocation>
        <location evidence="1">Cell membrane</location>
        <topology evidence="1">Multi-pass membrane protein</topology>
    </subcellularLocation>
</comment>
<organism evidence="8 9">
    <name type="scientific">Rugosimonospora africana</name>
    <dbReference type="NCBI Taxonomy" id="556532"/>
    <lineage>
        <taxon>Bacteria</taxon>
        <taxon>Bacillati</taxon>
        <taxon>Actinomycetota</taxon>
        <taxon>Actinomycetes</taxon>
        <taxon>Micromonosporales</taxon>
        <taxon>Micromonosporaceae</taxon>
        <taxon>Rugosimonospora</taxon>
    </lineage>
</organism>
<dbReference type="EMBL" id="BONZ01000036">
    <property type="protein sequence ID" value="GIH15604.1"/>
    <property type="molecule type" value="Genomic_DNA"/>
</dbReference>
<feature type="transmembrane region" description="Helical" evidence="6">
    <location>
        <begin position="134"/>
        <end position="151"/>
    </location>
</feature>
<evidence type="ECO:0000313" key="8">
    <source>
        <dbReference type="EMBL" id="GIH15604.1"/>
    </source>
</evidence>
<evidence type="ECO:0000259" key="7">
    <source>
        <dbReference type="PROSITE" id="PS50850"/>
    </source>
</evidence>